<dbReference type="EMBL" id="KB822725">
    <property type="protein sequence ID" value="ETN36306.1"/>
    <property type="molecule type" value="Genomic_DNA"/>
</dbReference>
<gene>
    <name evidence="2" type="ORF">HMPREF1541_08583</name>
</gene>
<keyword evidence="1" id="KW-0812">Transmembrane</keyword>
<dbReference type="RefSeq" id="XP_008721124.1">
    <property type="nucleotide sequence ID" value="XM_008722902.1"/>
</dbReference>
<dbReference type="OrthoDB" id="3365267at2759"/>
<keyword evidence="1" id="KW-0472">Membrane</keyword>
<sequence>MSSEVASFAALRKHQSAELAKLAEEHFKHDLKDQDKTVLVSAAKKVQTHALIGSLLGISFGAFLALRLRANRNRIFQAIKAAEKPTHVRFASGREESIPDITPLMRPSTLGDIAAYTFFSIAGLFVGGESGFLTGTWSAKRTISSDPEVKARIEKAFRSFRADVLRKQIEELERGDKGGETEVLFG</sequence>
<dbReference type="STRING" id="1220924.W2RIK8"/>
<dbReference type="AlphaFoldDB" id="W2RIK8"/>
<feature type="transmembrane region" description="Helical" evidence="1">
    <location>
        <begin position="46"/>
        <end position="66"/>
    </location>
</feature>
<dbReference type="HOGENOM" id="CLU_110344_0_0_1"/>
<evidence type="ECO:0000313" key="3">
    <source>
        <dbReference type="Proteomes" id="UP000030752"/>
    </source>
</evidence>
<dbReference type="VEuPathDB" id="FungiDB:HMPREF1541_08583"/>
<keyword evidence="1" id="KW-1133">Transmembrane helix</keyword>
<dbReference type="InParanoid" id="W2RIK8"/>
<name>W2RIK8_CYPE1</name>
<accession>W2RIK8</accession>
<evidence type="ECO:0000313" key="2">
    <source>
        <dbReference type="EMBL" id="ETN36306.1"/>
    </source>
</evidence>
<dbReference type="eggNOG" id="ENOG502SMP1">
    <property type="taxonomic scope" value="Eukaryota"/>
</dbReference>
<reference evidence="2 3" key="1">
    <citation type="submission" date="2013-03" db="EMBL/GenBank/DDBJ databases">
        <title>The Genome Sequence of Phialophora europaea CBS 101466.</title>
        <authorList>
            <consortium name="The Broad Institute Genomics Platform"/>
            <person name="Cuomo C."/>
            <person name="de Hoog S."/>
            <person name="Gorbushina A."/>
            <person name="Walker B."/>
            <person name="Young S.K."/>
            <person name="Zeng Q."/>
            <person name="Gargeya S."/>
            <person name="Fitzgerald M."/>
            <person name="Haas B."/>
            <person name="Abouelleil A."/>
            <person name="Allen A.W."/>
            <person name="Alvarado L."/>
            <person name="Arachchi H.M."/>
            <person name="Berlin A.M."/>
            <person name="Chapman S.B."/>
            <person name="Gainer-Dewar J."/>
            <person name="Goldberg J."/>
            <person name="Griggs A."/>
            <person name="Gujja S."/>
            <person name="Hansen M."/>
            <person name="Howarth C."/>
            <person name="Imamovic A."/>
            <person name="Ireland A."/>
            <person name="Larimer J."/>
            <person name="McCowan C."/>
            <person name="Murphy C."/>
            <person name="Pearson M."/>
            <person name="Poon T.W."/>
            <person name="Priest M."/>
            <person name="Roberts A."/>
            <person name="Saif S."/>
            <person name="Shea T."/>
            <person name="Sisk P."/>
            <person name="Sykes S."/>
            <person name="Wortman J."/>
            <person name="Nusbaum C."/>
            <person name="Birren B."/>
        </authorList>
    </citation>
    <scope>NUCLEOTIDE SEQUENCE [LARGE SCALE GENOMIC DNA]</scope>
    <source>
        <strain evidence="2 3">CBS 101466</strain>
    </source>
</reference>
<evidence type="ECO:0000256" key="1">
    <source>
        <dbReference type="SAM" id="Phobius"/>
    </source>
</evidence>
<protein>
    <submittedName>
        <fullName evidence="2">Uncharacterized protein</fullName>
    </submittedName>
</protein>
<keyword evidence="3" id="KW-1185">Reference proteome</keyword>
<organism evidence="2 3">
    <name type="scientific">Cyphellophora europaea (strain CBS 101466)</name>
    <name type="common">Phialophora europaea</name>
    <dbReference type="NCBI Taxonomy" id="1220924"/>
    <lineage>
        <taxon>Eukaryota</taxon>
        <taxon>Fungi</taxon>
        <taxon>Dikarya</taxon>
        <taxon>Ascomycota</taxon>
        <taxon>Pezizomycotina</taxon>
        <taxon>Eurotiomycetes</taxon>
        <taxon>Chaetothyriomycetidae</taxon>
        <taxon>Chaetothyriales</taxon>
        <taxon>Cyphellophoraceae</taxon>
        <taxon>Cyphellophora</taxon>
    </lineage>
</organism>
<dbReference type="GeneID" id="19975922"/>
<dbReference type="Proteomes" id="UP000030752">
    <property type="component" value="Unassembled WGS sequence"/>
</dbReference>
<proteinExistence type="predicted"/>